<dbReference type="InterPro" id="IPR005545">
    <property type="entry name" value="YCII"/>
</dbReference>
<accession>A0A1J0VRK8</accession>
<gene>
    <name evidence="3" type="ORF">BOX37_12690</name>
</gene>
<name>A0A1J0VRK8_9NOCA</name>
<feature type="domain" description="YCII-related" evidence="2">
    <location>
        <begin position="11"/>
        <end position="114"/>
    </location>
</feature>
<comment type="similarity">
    <text evidence="1">Belongs to the YciI family.</text>
</comment>
<evidence type="ECO:0000256" key="1">
    <source>
        <dbReference type="ARBA" id="ARBA00007689"/>
    </source>
</evidence>
<dbReference type="RefSeq" id="WP_071927849.1">
    <property type="nucleotide sequence ID" value="NZ_CP018082.1"/>
</dbReference>
<dbReference type="SUPFAM" id="SSF54909">
    <property type="entry name" value="Dimeric alpha+beta barrel"/>
    <property type="match status" value="2"/>
</dbReference>
<protein>
    <submittedName>
        <fullName evidence="3">Transcription initiation protein</fullName>
    </submittedName>
</protein>
<reference evidence="3" key="1">
    <citation type="submission" date="2016-11" db="EMBL/GenBank/DDBJ databases">
        <authorList>
            <person name="Jaros S."/>
            <person name="Januszkiewicz K."/>
            <person name="Wedrychowicz H."/>
        </authorList>
    </citation>
    <scope>NUCLEOTIDE SEQUENCE [LARGE SCALE GENOMIC DNA]</scope>
    <source>
        <strain evidence="3">Y48</strain>
    </source>
</reference>
<dbReference type="EMBL" id="CP018082">
    <property type="protein sequence ID" value="APE34668.1"/>
    <property type="molecule type" value="Genomic_DNA"/>
</dbReference>
<dbReference type="AlphaFoldDB" id="A0A1J0VRK8"/>
<evidence type="ECO:0000313" key="3">
    <source>
        <dbReference type="EMBL" id="APE34668.1"/>
    </source>
</evidence>
<dbReference type="Gene3D" id="3.30.70.1060">
    <property type="entry name" value="Dimeric alpha+beta barrel"/>
    <property type="match status" value="2"/>
</dbReference>
<organism evidence="3 4">
    <name type="scientific">Nocardia mangyaensis</name>
    <dbReference type="NCBI Taxonomy" id="2213200"/>
    <lineage>
        <taxon>Bacteria</taxon>
        <taxon>Bacillati</taxon>
        <taxon>Actinomycetota</taxon>
        <taxon>Actinomycetes</taxon>
        <taxon>Mycobacteriales</taxon>
        <taxon>Nocardiaceae</taxon>
        <taxon>Nocardia</taxon>
    </lineage>
</organism>
<keyword evidence="4" id="KW-1185">Reference proteome</keyword>
<feature type="domain" description="YCII-related" evidence="2">
    <location>
        <begin position="144"/>
        <end position="234"/>
    </location>
</feature>
<dbReference type="PANTHER" id="PTHR35174">
    <property type="entry name" value="BLL7171 PROTEIN-RELATED"/>
    <property type="match status" value="1"/>
</dbReference>
<dbReference type="InterPro" id="IPR011008">
    <property type="entry name" value="Dimeric_a/b-barrel"/>
</dbReference>
<sequence>MHYLVTLVGREDTPAAQPGTPEFDAEVTRYAEFEEKEGAAVAGGAALFPSAEAIQVRRAGGQTLVTDGPFTEQAEVVGGFYVFEAADLDEAIRLARQLPAVDSDGVEVRPLVEWMPHDTPRADWWMALLWESSAAVVEPGTPEWDTMAAEHARFGEKYADALRGGGALRPPSTATTVRVRDGQLLLTDGPYPEFAEVIDRLYLFAAEGRDRAAEIAAAIPLGDGGRAEVRQIVDLDA</sequence>
<dbReference type="Pfam" id="PF03795">
    <property type="entry name" value="YCII"/>
    <property type="match status" value="2"/>
</dbReference>
<dbReference type="OrthoDB" id="668782at2"/>
<dbReference type="KEGG" id="nsl:BOX37_12690"/>
<proteinExistence type="inferred from homology"/>
<dbReference type="Proteomes" id="UP000183810">
    <property type="component" value="Chromosome"/>
</dbReference>
<evidence type="ECO:0000259" key="2">
    <source>
        <dbReference type="Pfam" id="PF03795"/>
    </source>
</evidence>
<dbReference type="PANTHER" id="PTHR35174:SF3">
    <property type="entry name" value="BLL7171 PROTEIN"/>
    <property type="match status" value="1"/>
</dbReference>
<evidence type="ECO:0000313" key="4">
    <source>
        <dbReference type="Proteomes" id="UP000183810"/>
    </source>
</evidence>